<dbReference type="EMBL" id="JAFMOU010000049">
    <property type="protein sequence ID" value="MBU9833354.1"/>
    <property type="molecule type" value="Genomic_DNA"/>
</dbReference>
<feature type="non-terminal residue" evidence="2">
    <location>
        <position position="1"/>
    </location>
</feature>
<name>A0ABS6KV45_9GAMM</name>
<organism evidence="2 3">
    <name type="scientific">Rahnella perminowiae</name>
    <dbReference type="NCBI Taxonomy" id="2816244"/>
    <lineage>
        <taxon>Bacteria</taxon>
        <taxon>Pseudomonadati</taxon>
        <taxon>Pseudomonadota</taxon>
        <taxon>Gammaproteobacteria</taxon>
        <taxon>Enterobacterales</taxon>
        <taxon>Yersiniaceae</taxon>
        <taxon>Rahnella</taxon>
    </lineage>
</organism>
<keyword evidence="3" id="KW-1185">Reference proteome</keyword>
<proteinExistence type="predicted"/>
<reference evidence="2 3" key="1">
    <citation type="submission" date="2021-03" db="EMBL/GenBank/DDBJ databases">
        <title>Five novel Rahnella species.</title>
        <authorList>
            <person name="Brady C."/>
            <person name="Asselin J."/>
            <person name="Beer S."/>
            <person name="Bruberg M.B."/>
            <person name="Crampton B."/>
            <person name="Venter S."/>
            <person name="Arnold D."/>
            <person name="Denman S."/>
        </authorList>
    </citation>
    <scope>NUCLEOTIDE SEQUENCE [LARGE SCALE GENOMIC DNA]</scope>
    <source>
        <strain evidence="2 3">L72c</strain>
    </source>
</reference>
<evidence type="ECO:0000313" key="3">
    <source>
        <dbReference type="Proteomes" id="UP000699865"/>
    </source>
</evidence>
<dbReference type="Proteomes" id="UP000699865">
    <property type="component" value="Unassembled WGS sequence"/>
</dbReference>
<evidence type="ECO:0000313" key="2">
    <source>
        <dbReference type="EMBL" id="MBU9833354.1"/>
    </source>
</evidence>
<feature type="region of interest" description="Disordered" evidence="1">
    <location>
        <begin position="85"/>
        <end position="113"/>
    </location>
</feature>
<accession>A0ABS6KV45</accession>
<protein>
    <submittedName>
        <fullName evidence="2">Uncharacterized protein</fullName>
    </submittedName>
</protein>
<gene>
    <name evidence="2" type="ORF">J1786_00595</name>
</gene>
<comment type="caution">
    <text evidence="2">The sequence shown here is derived from an EMBL/GenBank/DDBJ whole genome shotgun (WGS) entry which is preliminary data.</text>
</comment>
<dbReference type="RefSeq" id="WP_217137370.1">
    <property type="nucleotide sequence ID" value="NZ_JAFMOU010000049.1"/>
</dbReference>
<sequence length="113" mass="12185">LKNPRLFLLRAPLAGYVSVSVVIAAKSRRCAVPSHRVTTRAKTRAVFHLSSGGILEPASGFNCTTSLILSFKKAKGDSEILLNGAASRPMARRPREGTAQRQDFQPVAVLPET</sequence>
<evidence type="ECO:0000256" key="1">
    <source>
        <dbReference type="SAM" id="MobiDB-lite"/>
    </source>
</evidence>